<dbReference type="Pfam" id="PF00072">
    <property type="entry name" value="Response_reg"/>
    <property type="match status" value="1"/>
</dbReference>
<comment type="caution">
    <text evidence="4">The sequence shown here is derived from an EMBL/GenBank/DDBJ whole genome shotgun (WGS) entry which is preliminary data.</text>
</comment>
<dbReference type="PANTHER" id="PTHR44591">
    <property type="entry name" value="STRESS RESPONSE REGULATOR PROTEIN 1"/>
    <property type="match status" value="1"/>
</dbReference>
<evidence type="ECO:0000256" key="2">
    <source>
        <dbReference type="PROSITE-ProRule" id="PRU00169"/>
    </source>
</evidence>
<organism evidence="4 5">
    <name type="scientific">Undibacterium amnicola</name>
    <dbReference type="NCBI Taxonomy" id="1834038"/>
    <lineage>
        <taxon>Bacteria</taxon>
        <taxon>Pseudomonadati</taxon>
        <taxon>Pseudomonadota</taxon>
        <taxon>Betaproteobacteria</taxon>
        <taxon>Burkholderiales</taxon>
        <taxon>Oxalobacteraceae</taxon>
        <taxon>Undibacterium</taxon>
    </lineage>
</organism>
<accession>A0ABR6XR44</accession>
<sequence>MTQSMFEFGAEKSDDVIAHATPGEQDMDDIPESSQSKYCDLVYIYSADAAYMHELSAALGAFDHEVIGFFDLEEFRAAILVRAPAAAVIDIDSEGGKLAKSAMATRVITSFPVIYISAIDNFEDRLLAVREGAEGYFIKPIDVQALSVKIDEKIAKNTVRSYRVLVVDDDEFFLSFFDAVLSSAGMHVRSLMDPTQILEAIKKFKPELILTDLYMPQCNGIEMAKVIRQNNLYVEIPIVFLSSETEMQKQLGAMETGADDFLTKPIDPEKLIASISARAERYRNLRKNV</sequence>
<feature type="modified residue" description="4-aspartylphosphate" evidence="2">
    <location>
        <position position="212"/>
    </location>
</feature>
<feature type="modified residue" description="4-aspartylphosphate" evidence="2">
    <location>
        <position position="90"/>
    </location>
</feature>
<evidence type="ECO:0000256" key="1">
    <source>
        <dbReference type="ARBA" id="ARBA00022553"/>
    </source>
</evidence>
<dbReference type="InterPro" id="IPR011006">
    <property type="entry name" value="CheY-like_superfamily"/>
</dbReference>
<feature type="domain" description="Response regulatory" evidence="3">
    <location>
        <begin position="163"/>
        <end position="279"/>
    </location>
</feature>
<dbReference type="PANTHER" id="PTHR44591:SF3">
    <property type="entry name" value="RESPONSE REGULATORY DOMAIN-CONTAINING PROTEIN"/>
    <property type="match status" value="1"/>
</dbReference>
<dbReference type="InterPro" id="IPR050595">
    <property type="entry name" value="Bact_response_regulator"/>
</dbReference>
<gene>
    <name evidence="4" type="ORF">H8K33_10465</name>
</gene>
<evidence type="ECO:0000313" key="4">
    <source>
        <dbReference type="EMBL" id="MBC3831932.1"/>
    </source>
</evidence>
<proteinExistence type="predicted"/>
<dbReference type="SUPFAM" id="SSF52172">
    <property type="entry name" value="CheY-like"/>
    <property type="match status" value="2"/>
</dbReference>
<dbReference type="SMART" id="SM00448">
    <property type="entry name" value="REC"/>
    <property type="match status" value="2"/>
</dbReference>
<dbReference type="RefSeq" id="WP_186890952.1">
    <property type="nucleotide sequence ID" value="NZ_JACOFU010000003.1"/>
</dbReference>
<dbReference type="EMBL" id="JACOFU010000003">
    <property type="protein sequence ID" value="MBC3831932.1"/>
    <property type="molecule type" value="Genomic_DNA"/>
</dbReference>
<dbReference type="Gene3D" id="3.40.50.2300">
    <property type="match status" value="2"/>
</dbReference>
<keyword evidence="1 2" id="KW-0597">Phosphoprotein</keyword>
<reference evidence="4 5" key="1">
    <citation type="submission" date="2020-08" db="EMBL/GenBank/DDBJ databases">
        <title>Novel species isolated from subtropical streams in China.</title>
        <authorList>
            <person name="Lu H."/>
        </authorList>
    </citation>
    <scope>NUCLEOTIDE SEQUENCE [LARGE SCALE GENOMIC DNA]</scope>
    <source>
        <strain evidence="4 5">KCTC 52442</strain>
    </source>
</reference>
<evidence type="ECO:0000313" key="5">
    <source>
        <dbReference type="Proteomes" id="UP000643610"/>
    </source>
</evidence>
<dbReference type="Proteomes" id="UP000643610">
    <property type="component" value="Unassembled WGS sequence"/>
</dbReference>
<evidence type="ECO:0000259" key="3">
    <source>
        <dbReference type="PROSITE" id="PS50110"/>
    </source>
</evidence>
<dbReference type="PROSITE" id="PS50110">
    <property type="entry name" value="RESPONSE_REGULATORY"/>
    <property type="match status" value="2"/>
</dbReference>
<dbReference type="InterPro" id="IPR001789">
    <property type="entry name" value="Sig_transdc_resp-reg_receiver"/>
</dbReference>
<name>A0ABR6XR44_9BURK</name>
<keyword evidence="5" id="KW-1185">Reference proteome</keyword>
<feature type="domain" description="Response regulatory" evidence="3">
    <location>
        <begin position="41"/>
        <end position="154"/>
    </location>
</feature>
<protein>
    <submittedName>
        <fullName evidence="4">Response regulator</fullName>
    </submittedName>
</protein>